<keyword evidence="2" id="KW-0732">Signal</keyword>
<keyword evidence="1" id="KW-0812">Transmembrane</keyword>
<evidence type="ECO:0000256" key="2">
    <source>
        <dbReference type="SAM" id="SignalP"/>
    </source>
</evidence>
<dbReference type="AlphaFoldDB" id="A0A3P7I0F6"/>
<feature type="chain" id="PRO_5018130058" evidence="2">
    <location>
        <begin position="21"/>
        <end position="150"/>
    </location>
</feature>
<evidence type="ECO:0000313" key="3">
    <source>
        <dbReference type="EMBL" id="VDM66921.1"/>
    </source>
</evidence>
<proteinExistence type="predicted"/>
<organism evidence="3 4">
    <name type="scientific">Strongylus vulgaris</name>
    <name type="common">Blood worm</name>
    <dbReference type="NCBI Taxonomy" id="40348"/>
    <lineage>
        <taxon>Eukaryota</taxon>
        <taxon>Metazoa</taxon>
        <taxon>Ecdysozoa</taxon>
        <taxon>Nematoda</taxon>
        <taxon>Chromadorea</taxon>
        <taxon>Rhabditida</taxon>
        <taxon>Rhabditina</taxon>
        <taxon>Rhabditomorpha</taxon>
        <taxon>Strongyloidea</taxon>
        <taxon>Strongylidae</taxon>
        <taxon>Strongylus</taxon>
    </lineage>
</organism>
<protein>
    <submittedName>
        <fullName evidence="3">Uncharacterized protein</fullName>
    </submittedName>
</protein>
<keyword evidence="1" id="KW-0472">Membrane</keyword>
<accession>A0A3P7I0F6</accession>
<gene>
    <name evidence="3" type="ORF">SVUK_LOCUS1919</name>
</gene>
<dbReference type="EMBL" id="UYYB01004078">
    <property type="protein sequence ID" value="VDM66921.1"/>
    <property type="molecule type" value="Genomic_DNA"/>
</dbReference>
<keyword evidence="1" id="KW-1133">Transmembrane helix</keyword>
<sequence>MNVLIPITAIFLSLVEFSIATPQNGFISSSGTNFVSTGSYGHGGSYGPSDTLGNSGNNGRKNKYYVPIVSIGSKDTRALDGKYVPVIAHGTKDTDLSKARFYVPTIGMGTTAVAAVPAAAVAAVAILGLLGTMAATATRPTQNLTMLKTP</sequence>
<keyword evidence="4" id="KW-1185">Reference proteome</keyword>
<feature type="transmembrane region" description="Helical" evidence="1">
    <location>
        <begin position="106"/>
        <end position="130"/>
    </location>
</feature>
<dbReference type="Proteomes" id="UP000270094">
    <property type="component" value="Unassembled WGS sequence"/>
</dbReference>
<name>A0A3P7I0F6_STRVU</name>
<reference evidence="3 4" key="1">
    <citation type="submission" date="2018-11" db="EMBL/GenBank/DDBJ databases">
        <authorList>
            <consortium name="Pathogen Informatics"/>
        </authorList>
    </citation>
    <scope>NUCLEOTIDE SEQUENCE [LARGE SCALE GENOMIC DNA]</scope>
</reference>
<evidence type="ECO:0000256" key="1">
    <source>
        <dbReference type="SAM" id="Phobius"/>
    </source>
</evidence>
<evidence type="ECO:0000313" key="4">
    <source>
        <dbReference type="Proteomes" id="UP000270094"/>
    </source>
</evidence>
<feature type="signal peptide" evidence="2">
    <location>
        <begin position="1"/>
        <end position="20"/>
    </location>
</feature>